<evidence type="ECO:0000256" key="2">
    <source>
        <dbReference type="ARBA" id="ARBA00022475"/>
    </source>
</evidence>
<feature type="transmembrane region" description="Helical" evidence="7">
    <location>
        <begin position="294"/>
        <end position="315"/>
    </location>
</feature>
<keyword evidence="4 7" id="KW-1133">Transmembrane helix</keyword>
<dbReference type="InterPro" id="IPR042094">
    <property type="entry name" value="T2SS_GspF_sf"/>
</dbReference>
<gene>
    <name evidence="9" type="ORF">CBP31_14270</name>
</gene>
<dbReference type="InterPro" id="IPR018076">
    <property type="entry name" value="T2SS_GspF_dom"/>
</dbReference>
<dbReference type="Proteomes" id="UP000243937">
    <property type="component" value="Chromosome"/>
</dbReference>
<dbReference type="RefSeq" id="WP_087038332.1">
    <property type="nucleotide sequence ID" value="NZ_CP021377.1"/>
</dbReference>
<evidence type="ECO:0000313" key="10">
    <source>
        <dbReference type="Proteomes" id="UP000243937"/>
    </source>
</evidence>
<evidence type="ECO:0000256" key="6">
    <source>
        <dbReference type="SAM" id="Coils"/>
    </source>
</evidence>
<feature type="coiled-coil region" evidence="6">
    <location>
        <begin position="57"/>
        <end position="84"/>
    </location>
</feature>
<feature type="transmembrane region" description="Helical" evidence="7">
    <location>
        <begin position="33"/>
        <end position="54"/>
    </location>
</feature>
<evidence type="ECO:0000256" key="3">
    <source>
        <dbReference type="ARBA" id="ARBA00022692"/>
    </source>
</evidence>
<sequence length="324" mass="36491">MNQPTELLQANMADPWLSQWLLKSWVALPTMTLFWALSAMAMFWALTLIFASFTNPYRQRLNQMQQVDAEHDSLEQQLVTARNAGARMGVFSGHRIRTLLVHAGFHKHLAYQVFNGIRLLCVLCFVLGGLVLMLLLTSLPFIIILLLLMVLAYVAYMLPVFVLERLANKRMTRMKLAMPDALDLLVVCTEAGMGFKAALQRVAKEIGLNHFALSEELDLISAKIRTGLSIKQAFDEFILRTGLEDFRNLSVAINQSMQLGTSIAETLRTYADEYRIKRKQEAEEMAAKIGTKMIFPLVLCIWPSFFIVAIGPALIKVFQTFGGG</sequence>
<proteinExistence type="predicted"/>
<keyword evidence="5 7" id="KW-0472">Membrane</keyword>
<organism evidence="9 10">
    <name type="scientific">Oceanisphaera profunda</name>
    <dbReference type="NCBI Taxonomy" id="1416627"/>
    <lineage>
        <taxon>Bacteria</taxon>
        <taxon>Pseudomonadati</taxon>
        <taxon>Pseudomonadota</taxon>
        <taxon>Gammaproteobacteria</taxon>
        <taxon>Aeromonadales</taxon>
        <taxon>Aeromonadaceae</taxon>
        <taxon>Oceanisphaera</taxon>
    </lineage>
</organism>
<dbReference type="OrthoDB" id="9810662at2"/>
<dbReference type="EMBL" id="CP021377">
    <property type="protein sequence ID" value="ART83653.1"/>
    <property type="molecule type" value="Genomic_DNA"/>
</dbReference>
<keyword evidence="3 7" id="KW-0812">Transmembrane</keyword>
<feature type="transmembrane region" description="Helical" evidence="7">
    <location>
        <begin position="117"/>
        <end position="136"/>
    </location>
</feature>
<dbReference type="KEGG" id="opf:CBP31_14270"/>
<evidence type="ECO:0000256" key="1">
    <source>
        <dbReference type="ARBA" id="ARBA00004651"/>
    </source>
</evidence>
<evidence type="ECO:0000313" key="9">
    <source>
        <dbReference type="EMBL" id="ART83653.1"/>
    </source>
</evidence>
<dbReference type="Gene3D" id="1.20.81.30">
    <property type="entry name" value="Type II secretion system (T2SS), domain F"/>
    <property type="match status" value="1"/>
</dbReference>
<feature type="transmembrane region" description="Helical" evidence="7">
    <location>
        <begin position="142"/>
        <end position="163"/>
    </location>
</feature>
<dbReference type="AlphaFoldDB" id="A0A1Y0D7X0"/>
<dbReference type="Pfam" id="PF00482">
    <property type="entry name" value="T2SSF"/>
    <property type="match status" value="1"/>
</dbReference>
<dbReference type="GO" id="GO:0005886">
    <property type="term" value="C:plasma membrane"/>
    <property type="evidence" value="ECO:0007669"/>
    <property type="project" value="UniProtKB-SubCell"/>
</dbReference>
<accession>A0A1Y0D7X0</accession>
<evidence type="ECO:0000259" key="8">
    <source>
        <dbReference type="Pfam" id="PF00482"/>
    </source>
</evidence>
<comment type="subcellular location">
    <subcellularLocation>
        <location evidence="1">Cell membrane</location>
        <topology evidence="1">Multi-pass membrane protein</topology>
    </subcellularLocation>
</comment>
<evidence type="ECO:0000256" key="5">
    <source>
        <dbReference type="ARBA" id="ARBA00023136"/>
    </source>
</evidence>
<evidence type="ECO:0000256" key="7">
    <source>
        <dbReference type="SAM" id="Phobius"/>
    </source>
</evidence>
<name>A0A1Y0D7X0_9GAMM</name>
<reference evidence="9 10" key="1">
    <citation type="journal article" date="2014" name="Int. J. Syst. Evol. Microbiol.">
        <title>Oceanisphaera profunda sp. nov., a marine bacterium isolated from deep-sea sediment, and emended description of the genus Oceanisphaera.</title>
        <authorList>
            <person name="Xu Z."/>
            <person name="Zhang X.Y."/>
            <person name="Su H.N."/>
            <person name="Yu Z.C."/>
            <person name="Liu C."/>
            <person name="Li H."/>
            <person name="Chen X.L."/>
            <person name="Song X.Y."/>
            <person name="Xie B.B."/>
            <person name="Qin Q.L."/>
            <person name="Zhou B.C."/>
            <person name="Shi M."/>
            <person name="Huang Y."/>
            <person name="Zhang Y.Z."/>
        </authorList>
    </citation>
    <scope>NUCLEOTIDE SEQUENCE [LARGE SCALE GENOMIC DNA]</scope>
    <source>
        <strain evidence="9 10">SM1222</strain>
    </source>
</reference>
<keyword evidence="6" id="KW-0175">Coiled coil</keyword>
<keyword evidence="2" id="KW-1003">Cell membrane</keyword>
<feature type="domain" description="Type II secretion system protein GspF" evidence="8">
    <location>
        <begin position="182"/>
        <end position="309"/>
    </location>
</feature>
<keyword evidence="10" id="KW-1185">Reference proteome</keyword>
<evidence type="ECO:0000256" key="4">
    <source>
        <dbReference type="ARBA" id="ARBA00022989"/>
    </source>
</evidence>
<dbReference type="PANTHER" id="PTHR35007:SF2">
    <property type="entry name" value="PILUS ASSEMBLE PROTEIN"/>
    <property type="match status" value="1"/>
</dbReference>
<dbReference type="PANTHER" id="PTHR35007">
    <property type="entry name" value="INTEGRAL MEMBRANE PROTEIN-RELATED"/>
    <property type="match status" value="1"/>
</dbReference>
<protein>
    <recommendedName>
        <fullName evidence="8">Type II secretion system protein GspF domain-containing protein</fullName>
    </recommendedName>
</protein>